<comment type="function">
    <text evidence="11">Catalyzes the hydrolysis of phosphatidylinositol-4,5-bisphosphate (PtdIns-4,5-P2) to phosphatidylinositol-4-phosphate (PtdIns-4-P).</text>
</comment>
<keyword evidence="5 11" id="KW-0812">Transmembrane</keyword>
<comment type="catalytic activity">
    <reaction evidence="1 11">
        <text>a 1,2-diacyl-sn-glycero-3-phospho-(1D-myo-inositol-4,5-bisphosphate) + H2O = a 1,2-diacyl-sn-glycero-3-phospho-(1D-myo-inositol-5-phosphate) + phosphate</text>
        <dbReference type="Rhea" id="RHEA:25674"/>
        <dbReference type="ChEBI" id="CHEBI:15377"/>
        <dbReference type="ChEBI" id="CHEBI:43474"/>
        <dbReference type="ChEBI" id="CHEBI:57795"/>
        <dbReference type="ChEBI" id="CHEBI:58456"/>
        <dbReference type="EC" id="3.1.3.78"/>
    </reaction>
</comment>
<feature type="transmembrane region" description="Helical" evidence="11">
    <location>
        <begin position="196"/>
        <end position="220"/>
    </location>
</feature>
<proteinExistence type="predicted"/>
<keyword evidence="9 11" id="KW-0472">Membrane</keyword>
<dbReference type="EMBL" id="NCKV01004680">
    <property type="protein sequence ID" value="RWS24592.1"/>
    <property type="molecule type" value="Genomic_DNA"/>
</dbReference>
<evidence type="ECO:0000313" key="14">
    <source>
        <dbReference type="Proteomes" id="UP000288716"/>
    </source>
</evidence>
<dbReference type="Proteomes" id="UP000288716">
    <property type="component" value="Unassembled WGS sequence"/>
</dbReference>
<evidence type="ECO:0000256" key="3">
    <source>
        <dbReference type="ARBA" id="ARBA00004155"/>
    </source>
</evidence>
<dbReference type="VEuPathDB" id="VectorBase:LDEU007447"/>
<dbReference type="Pfam" id="PF09788">
    <property type="entry name" value="Tmemb_55A"/>
    <property type="match status" value="1"/>
</dbReference>
<gene>
    <name evidence="13" type="ORF">B4U80_03114</name>
</gene>
<dbReference type="EC" id="3.1.3.78" evidence="4 11"/>
<accession>A0A443SAQ1</accession>
<keyword evidence="14" id="KW-1185">Reference proteome</keyword>
<sequence>MASINSPEDERAPLLGATAARNDTDRRSKKDEISAHRLTPDELPPPYAPSTVIGGRVVINCRVCGTMVDITGKKDQHVVKCENCGEATPVKQAPPGRKYVRCPCNCLLVCKLTAQRIACPRPNCKRIINLTAERALGPSPQETNMQGGSVPGMCRVTCGHCIESFLFNTLTNTLARCPHCRRLSTVGYEYARTRGLVFIILFLLFFGAACGVTVGTHLYAQKQHGLIAVYVILFLISFIFLCRSLYFFTMKISTIEPSC</sequence>
<dbReference type="GO" id="GO:0030670">
    <property type="term" value="C:phagocytic vesicle membrane"/>
    <property type="evidence" value="ECO:0007669"/>
    <property type="project" value="TreeGrafter"/>
</dbReference>
<evidence type="ECO:0000256" key="7">
    <source>
        <dbReference type="ARBA" id="ARBA00022801"/>
    </source>
</evidence>
<evidence type="ECO:0000256" key="5">
    <source>
        <dbReference type="ARBA" id="ARBA00022692"/>
    </source>
</evidence>
<evidence type="ECO:0000256" key="2">
    <source>
        <dbReference type="ARBA" id="ARBA00004107"/>
    </source>
</evidence>
<evidence type="ECO:0000256" key="9">
    <source>
        <dbReference type="ARBA" id="ARBA00023136"/>
    </source>
</evidence>
<dbReference type="GO" id="GO:0034597">
    <property type="term" value="F:phosphatidylinositol-4,5-bisphosphate 4-phosphatase activity"/>
    <property type="evidence" value="ECO:0007669"/>
    <property type="project" value="UniProtKB-EC"/>
</dbReference>
<name>A0A443SAQ1_9ACAR</name>
<dbReference type="GO" id="GO:0005765">
    <property type="term" value="C:lysosomal membrane"/>
    <property type="evidence" value="ECO:0007669"/>
    <property type="project" value="UniProtKB-SubCell"/>
</dbReference>
<evidence type="ECO:0000256" key="1">
    <source>
        <dbReference type="ARBA" id="ARBA00001261"/>
    </source>
</evidence>
<evidence type="ECO:0000256" key="4">
    <source>
        <dbReference type="ARBA" id="ARBA00012936"/>
    </source>
</evidence>
<feature type="compositionally biased region" description="Basic and acidic residues" evidence="12">
    <location>
        <begin position="22"/>
        <end position="40"/>
    </location>
</feature>
<keyword evidence="6 11" id="KW-0967">Endosome</keyword>
<dbReference type="STRING" id="299467.A0A443SAQ1"/>
<evidence type="ECO:0000256" key="8">
    <source>
        <dbReference type="ARBA" id="ARBA00022989"/>
    </source>
</evidence>
<comment type="caution">
    <text evidence="13">The sequence shown here is derived from an EMBL/GenBank/DDBJ whole genome shotgun (WGS) entry which is preliminary data.</text>
</comment>
<feature type="transmembrane region" description="Helical" evidence="11">
    <location>
        <begin position="226"/>
        <end position="248"/>
    </location>
</feature>
<keyword evidence="10 11" id="KW-0458">Lysosome</keyword>
<keyword evidence="7 11" id="KW-0378">Hydrolase</keyword>
<reference evidence="13 14" key="1">
    <citation type="journal article" date="2018" name="Gigascience">
        <title>Genomes of trombidid mites reveal novel predicted allergens and laterally-transferred genes associated with secondary metabolism.</title>
        <authorList>
            <person name="Dong X."/>
            <person name="Chaisiri K."/>
            <person name="Xia D."/>
            <person name="Armstrong S.D."/>
            <person name="Fang Y."/>
            <person name="Donnelly M.J."/>
            <person name="Kadowaki T."/>
            <person name="McGarry J.W."/>
            <person name="Darby A.C."/>
            <person name="Makepeace B.L."/>
        </authorList>
    </citation>
    <scope>NUCLEOTIDE SEQUENCE [LARGE SCALE GENOMIC DNA]</scope>
    <source>
        <strain evidence="13">UoL-UT</strain>
    </source>
</reference>
<evidence type="ECO:0000256" key="6">
    <source>
        <dbReference type="ARBA" id="ARBA00022753"/>
    </source>
</evidence>
<evidence type="ECO:0000256" key="10">
    <source>
        <dbReference type="ARBA" id="ARBA00023228"/>
    </source>
</evidence>
<dbReference type="InterPro" id="IPR019178">
    <property type="entry name" value="PtdIns-P2-Ptase"/>
</dbReference>
<dbReference type="OrthoDB" id="9939933at2759"/>
<feature type="region of interest" description="Disordered" evidence="12">
    <location>
        <begin position="1"/>
        <end position="47"/>
    </location>
</feature>
<dbReference type="GO" id="GO:0031902">
    <property type="term" value="C:late endosome membrane"/>
    <property type="evidence" value="ECO:0007669"/>
    <property type="project" value="UniProtKB-SubCell"/>
</dbReference>
<dbReference type="GO" id="GO:0005886">
    <property type="term" value="C:plasma membrane"/>
    <property type="evidence" value="ECO:0007669"/>
    <property type="project" value="TreeGrafter"/>
</dbReference>
<organism evidence="13 14">
    <name type="scientific">Leptotrombidium deliense</name>
    <dbReference type="NCBI Taxonomy" id="299467"/>
    <lineage>
        <taxon>Eukaryota</taxon>
        <taxon>Metazoa</taxon>
        <taxon>Ecdysozoa</taxon>
        <taxon>Arthropoda</taxon>
        <taxon>Chelicerata</taxon>
        <taxon>Arachnida</taxon>
        <taxon>Acari</taxon>
        <taxon>Acariformes</taxon>
        <taxon>Trombidiformes</taxon>
        <taxon>Prostigmata</taxon>
        <taxon>Anystina</taxon>
        <taxon>Parasitengona</taxon>
        <taxon>Trombiculoidea</taxon>
        <taxon>Trombiculidae</taxon>
        <taxon>Leptotrombidium</taxon>
    </lineage>
</organism>
<protein>
    <recommendedName>
        <fullName evidence="4 11">Phosphatidylinositol-4,5-bisphosphate 4-phosphatase</fullName>
        <ecNumber evidence="4 11">3.1.3.78</ecNumber>
    </recommendedName>
</protein>
<dbReference type="PANTHER" id="PTHR21014:SF6">
    <property type="entry name" value="PHOSPHATIDYLINOSITOL-4,5-BISPHOSPHATE 4-PHOSPHATASE"/>
    <property type="match status" value="1"/>
</dbReference>
<evidence type="ECO:0000313" key="13">
    <source>
        <dbReference type="EMBL" id="RWS24592.1"/>
    </source>
</evidence>
<dbReference type="GO" id="GO:0046856">
    <property type="term" value="P:phosphatidylinositol dephosphorylation"/>
    <property type="evidence" value="ECO:0007669"/>
    <property type="project" value="InterPro"/>
</dbReference>
<evidence type="ECO:0000256" key="11">
    <source>
        <dbReference type="RuleBase" id="RU365008"/>
    </source>
</evidence>
<dbReference type="AlphaFoldDB" id="A0A443SAQ1"/>
<evidence type="ECO:0000256" key="12">
    <source>
        <dbReference type="SAM" id="MobiDB-lite"/>
    </source>
</evidence>
<keyword evidence="8 11" id="KW-1133">Transmembrane helix</keyword>
<comment type="subcellular location">
    <subcellularLocation>
        <location evidence="2 11">Late endosome membrane</location>
        <topology evidence="2 11">Multi-pass membrane protein</topology>
    </subcellularLocation>
    <subcellularLocation>
        <location evidence="3 11">Lysosome membrane</location>
        <topology evidence="3 11">Multi-pass membrane protein</topology>
    </subcellularLocation>
</comment>
<dbReference type="PANTHER" id="PTHR21014">
    <property type="entry name" value="PHOSPHATIDYLINOSITOL-4,5-BISPHOSPHATE 4-PHOSPHATASE"/>
    <property type="match status" value="1"/>
</dbReference>